<dbReference type="EMBL" id="JBHTLU010000019">
    <property type="protein sequence ID" value="MFD1221652.1"/>
    <property type="molecule type" value="Genomic_DNA"/>
</dbReference>
<comment type="caution">
    <text evidence="2">The sequence shown here is derived from an EMBL/GenBank/DDBJ whole genome shotgun (WGS) entry which is preliminary data.</text>
</comment>
<accession>A0ABW3UL06</accession>
<protein>
    <submittedName>
        <fullName evidence="2">Phosphotransferase</fullName>
    </submittedName>
</protein>
<evidence type="ECO:0000313" key="3">
    <source>
        <dbReference type="Proteomes" id="UP001597180"/>
    </source>
</evidence>
<dbReference type="RefSeq" id="WP_345585743.1">
    <property type="nucleotide sequence ID" value="NZ_BAABJG010000003.1"/>
</dbReference>
<dbReference type="SUPFAM" id="SSF56112">
    <property type="entry name" value="Protein kinase-like (PK-like)"/>
    <property type="match status" value="1"/>
</dbReference>
<dbReference type="Pfam" id="PF01636">
    <property type="entry name" value="APH"/>
    <property type="match status" value="1"/>
</dbReference>
<dbReference type="Proteomes" id="UP001597180">
    <property type="component" value="Unassembled WGS sequence"/>
</dbReference>
<dbReference type="InterPro" id="IPR011009">
    <property type="entry name" value="Kinase-like_dom_sf"/>
</dbReference>
<dbReference type="PANTHER" id="PTHR39179">
    <property type="entry name" value="SPORE COAT PROTEIN I"/>
    <property type="match status" value="1"/>
</dbReference>
<proteinExistence type="predicted"/>
<reference evidence="3" key="1">
    <citation type="journal article" date="2019" name="Int. J. Syst. Evol. Microbiol.">
        <title>The Global Catalogue of Microorganisms (GCM) 10K type strain sequencing project: providing services to taxonomists for standard genome sequencing and annotation.</title>
        <authorList>
            <consortium name="The Broad Institute Genomics Platform"/>
            <consortium name="The Broad Institute Genome Sequencing Center for Infectious Disease"/>
            <person name="Wu L."/>
            <person name="Ma J."/>
        </authorList>
    </citation>
    <scope>NUCLEOTIDE SEQUENCE [LARGE SCALE GENOMIC DNA]</scope>
    <source>
        <strain evidence="3">CCUG 53270</strain>
    </source>
</reference>
<evidence type="ECO:0000259" key="1">
    <source>
        <dbReference type="Pfam" id="PF01636"/>
    </source>
</evidence>
<dbReference type="PANTHER" id="PTHR39179:SF3">
    <property type="entry name" value="COTS-RELATED PROTEIN"/>
    <property type="match status" value="1"/>
</dbReference>
<dbReference type="InterPro" id="IPR047175">
    <property type="entry name" value="CotS-like"/>
</dbReference>
<gene>
    <name evidence="2" type="ORF">ACFQ4B_16155</name>
</gene>
<organism evidence="2 3">
    <name type="scientific">Paenibacillus vulneris</name>
    <dbReference type="NCBI Taxonomy" id="1133364"/>
    <lineage>
        <taxon>Bacteria</taxon>
        <taxon>Bacillati</taxon>
        <taxon>Bacillota</taxon>
        <taxon>Bacilli</taxon>
        <taxon>Bacillales</taxon>
        <taxon>Paenibacillaceae</taxon>
        <taxon>Paenibacillus</taxon>
    </lineage>
</organism>
<feature type="domain" description="Aminoglycoside phosphotransferase" evidence="1">
    <location>
        <begin position="43"/>
        <end position="256"/>
    </location>
</feature>
<name>A0ABW3UL06_9BACL</name>
<dbReference type="Gene3D" id="3.30.200.20">
    <property type="entry name" value="Phosphorylase Kinase, domain 1"/>
    <property type="match status" value="1"/>
</dbReference>
<dbReference type="Gene3D" id="3.90.1200.10">
    <property type="match status" value="1"/>
</dbReference>
<sequence length="338" mass="39430">MGNNYTPEAAALLTKFKVKAKRIDYVQKGVYKVVLIDGSMHCLKRMPCPVTRLHWMDRALLRIRKKGFPKIAWRRPLTREGKRLFVKTHSRTNYILTPWIQGRWPNPRSSKDMRACGIALAKFHNAGRSADFLKAGSSNMLGSWPRMIRGQHLFLKKHVTTAYKNGYHRRMDNLLKQHGHEILGYSKAASQSLLKSKYKAICSGSRNRATLCHGDGGPTNFILNSTGTHLIDFETLRVDLRAYDLYRVLYNSCKDHKWNFAIARSILDGYQSVTKLKKEDFALLKVWLRFPRTMYLLLRKFNHRSLKDKTTSEKEFLQVLQDERRITSFIRHLDKYAR</sequence>
<dbReference type="InterPro" id="IPR002575">
    <property type="entry name" value="Aminoglycoside_PTrfase"/>
</dbReference>
<evidence type="ECO:0000313" key="2">
    <source>
        <dbReference type="EMBL" id="MFD1221652.1"/>
    </source>
</evidence>
<keyword evidence="3" id="KW-1185">Reference proteome</keyword>